<keyword evidence="1" id="KW-0812">Transmembrane</keyword>
<dbReference type="EMBL" id="UOGI01000322">
    <property type="protein sequence ID" value="VAX34451.1"/>
    <property type="molecule type" value="Genomic_DNA"/>
</dbReference>
<evidence type="ECO:0000259" key="2">
    <source>
        <dbReference type="Pfam" id="PF00899"/>
    </source>
</evidence>
<dbReference type="Gene3D" id="3.40.50.720">
    <property type="entry name" value="NAD(P)-binding Rossmann-like Domain"/>
    <property type="match status" value="1"/>
</dbReference>
<feature type="transmembrane region" description="Helical" evidence="1">
    <location>
        <begin position="35"/>
        <end position="57"/>
    </location>
</feature>
<dbReference type="GO" id="GO:0008641">
    <property type="term" value="F:ubiquitin-like modifier activating enzyme activity"/>
    <property type="evidence" value="ECO:0007669"/>
    <property type="project" value="InterPro"/>
</dbReference>
<feature type="domain" description="THIF-type NAD/FAD binding fold" evidence="2">
    <location>
        <begin position="13"/>
        <end position="244"/>
    </location>
</feature>
<dbReference type="PANTHER" id="PTHR10953:SF102">
    <property type="entry name" value="ADENYLYLTRANSFERASE AND SULFURTRANSFERASE MOCS3"/>
    <property type="match status" value="1"/>
</dbReference>
<dbReference type="SUPFAM" id="SSF69572">
    <property type="entry name" value="Activating enzymes of the ubiquitin-like proteins"/>
    <property type="match status" value="1"/>
</dbReference>
<dbReference type="EC" id="2.7.7.80" evidence="3"/>
<protein>
    <submittedName>
        <fullName evidence="3">Molybdopterin-synthase adenylyltransferase</fullName>
        <ecNumber evidence="3">2.7.7.80</ecNumber>
    </submittedName>
</protein>
<dbReference type="GO" id="GO:0061605">
    <property type="term" value="F:molybdopterin-synthase adenylyltransferase activity"/>
    <property type="evidence" value="ECO:0007669"/>
    <property type="project" value="UniProtKB-EC"/>
</dbReference>
<proteinExistence type="predicted"/>
<dbReference type="Pfam" id="PF00899">
    <property type="entry name" value="ThiF"/>
    <property type="match status" value="1"/>
</dbReference>
<name>A0A3B1D6M0_9ZZZZ</name>
<organism evidence="3">
    <name type="scientific">hydrothermal vent metagenome</name>
    <dbReference type="NCBI Taxonomy" id="652676"/>
    <lineage>
        <taxon>unclassified sequences</taxon>
        <taxon>metagenomes</taxon>
        <taxon>ecological metagenomes</taxon>
    </lineage>
</organism>
<keyword evidence="1" id="KW-1133">Transmembrane helix</keyword>
<dbReference type="CDD" id="cd00757">
    <property type="entry name" value="ThiF_MoeB_HesA_family"/>
    <property type="match status" value="1"/>
</dbReference>
<dbReference type="PANTHER" id="PTHR10953">
    <property type="entry name" value="UBIQUITIN-ACTIVATING ENZYME E1"/>
    <property type="match status" value="1"/>
</dbReference>
<evidence type="ECO:0000313" key="3">
    <source>
        <dbReference type="EMBL" id="VAX34451.1"/>
    </source>
</evidence>
<dbReference type="AlphaFoldDB" id="A0A3B1D6M0"/>
<evidence type="ECO:0000256" key="1">
    <source>
        <dbReference type="SAM" id="Phobius"/>
    </source>
</evidence>
<gene>
    <name evidence="3" type="ORF">MNBD_NITROSPIRAE03-728</name>
</gene>
<sequence length="250" mass="27714">MEKLLTDTEMERYRRQLMFQGFTLQHQQRLKASTALIAGIGGLGGTAAVYLAVAGIGKMVFAHSGNLTLSNMNRQILMRHGWICRSRVVEAKRRIEEINPDVGVEIFDERTTGDNAERLLDGVDIALSARPTFHERRALNAACVKKDIPMIEAAMNGMEGYLFNVIAGKTPCLNCLYPDDDPEWEELGFPVLGAVSGMLGCLMSIEAIKLLTGYGRPLLSRMLLFNTFDMDFRKLRIHRDKGCAVCGTGA</sequence>
<dbReference type="InterPro" id="IPR045886">
    <property type="entry name" value="ThiF/MoeB/HesA"/>
</dbReference>
<dbReference type="InterPro" id="IPR000594">
    <property type="entry name" value="ThiF_NAD_FAD-bd"/>
</dbReference>
<accession>A0A3B1D6M0</accession>
<dbReference type="GO" id="GO:0005737">
    <property type="term" value="C:cytoplasm"/>
    <property type="evidence" value="ECO:0007669"/>
    <property type="project" value="TreeGrafter"/>
</dbReference>
<dbReference type="InterPro" id="IPR035985">
    <property type="entry name" value="Ubiquitin-activating_enz"/>
</dbReference>
<keyword evidence="1" id="KW-0472">Membrane</keyword>
<reference evidence="3" key="1">
    <citation type="submission" date="2018-06" db="EMBL/GenBank/DDBJ databases">
        <authorList>
            <person name="Zhirakovskaya E."/>
        </authorList>
    </citation>
    <scope>NUCLEOTIDE SEQUENCE</scope>
</reference>
<keyword evidence="3" id="KW-0548">Nucleotidyltransferase</keyword>
<keyword evidence="3" id="KW-0808">Transferase</keyword>
<dbReference type="GO" id="GO:0004792">
    <property type="term" value="F:thiosulfate-cyanide sulfurtransferase activity"/>
    <property type="evidence" value="ECO:0007669"/>
    <property type="project" value="TreeGrafter"/>
</dbReference>